<dbReference type="VEuPathDB" id="FungiDB:MELLADRAFT_58734"/>
<reference evidence="2" key="1">
    <citation type="journal article" date="2011" name="Proc. Natl. Acad. Sci. U.S.A.">
        <title>Obligate biotrophy features unraveled by the genomic analysis of rust fungi.</title>
        <authorList>
            <person name="Duplessis S."/>
            <person name="Cuomo C.A."/>
            <person name="Lin Y.-C."/>
            <person name="Aerts A."/>
            <person name="Tisserant E."/>
            <person name="Veneault-Fourrey C."/>
            <person name="Joly D.L."/>
            <person name="Hacquard S."/>
            <person name="Amselem J."/>
            <person name="Cantarel B.L."/>
            <person name="Chiu R."/>
            <person name="Coutinho P.M."/>
            <person name="Feau N."/>
            <person name="Field M."/>
            <person name="Frey P."/>
            <person name="Gelhaye E."/>
            <person name="Goldberg J."/>
            <person name="Grabherr M.G."/>
            <person name="Kodira C.D."/>
            <person name="Kohler A."/>
            <person name="Kuees U."/>
            <person name="Lindquist E.A."/>
            <person name="Lucas S.M."/>
            <person name="Mago R."/>
            <person name="Mauceli E."/>
            <person name="Morin E."/>
            <person name="Murat C."/>
            <person name="Pangilinan J.L."/>
            <person name="Park R."/>
            <person name="Pearson M."/>
            <person name="Quesneville H."/>
            <person name="Rouhier N."/>
            <person name="Sakthikumar S."/>
            <person name="Salamov A.A."/>
            <person name="Schmutz J."/>
            <person name="Selles B."/>
            <person name="Shapiro H."/>
            <person name="Tanguay P."/>
            <person name="Tuskan G.A."/>
            <person name="Henrissat B."/>
            <person name="Van de Peer Y."/>
            <person name="Rouze P."/>
            <person name="Ellis J.G."/>
            <person name="Dodds P.N."/>
            <person name="Schein J.E."/>
            <person name="Zhong S."/>
            <person name="Hamelin R.C."/>
            <person name="Grigoriev I.V."/>
            <person name="Szabo L.J."/>
            <person name="Martin F."/>
        </authorList>
    </citation>
    <scope>NUCLEOTIDE SEQUENCE [LARGE SCALE GENOMIC DNA]</scope>
    <source>
        <strain evidence="2">98AG31 / pathotype 3-4-7</strain>
    </source>
</reference>
<dbReference type="GeneID" id="18929225"/>
<proteinExistence type="predicted"/>
<gene>
    <name evidence="1" type="ORF">MELLADRAFT_58734</name>
</gene>
<evidence type="ECO:0000313" key="1">
    <source>
        <dbReference type="EMBL" id="EGG12838.1"/>
    </source>
</evidence>
<sequence>MEYYKKFQTIAGYICRASNLAILLDSPDTPDCVKEVSELLKGGKKLSSKVGEIPTDIDQDSSNSKIQHMPDVLCAFTYAALLERLKLMDISNMHQLATSDSSTSCVSSRVKFATRIVWKGLSLSSYTVNHRNGIIEYIPVDLTSNKSSPKMGQILNIFHHVRNCTTTGKDIQDTFISVLPFKALDEDDQHRNPFKDWDQLKFDLFYAHPTNDQIKKDLGLNCNMIPEVIALKQVFYPTASYTYASGTFGIQSSTIAIKSLSRGRHTWS</sequence>
<protein>
    <submittedName>
        <fullName evidence="1">Uncharacterized protein</fullName>
    </submittedName>
</protein>
<keyword evidence="2" id="KW-1185">Reference proteome</keyword>
<dbReference type="EMBL" id="GL883090">
    <property type="protein sequence ID" value="EGG12838.1"/>
    <property type="molecule type" value="Genomic_DNA"/>
</dbReference>
<evidence type="ECO:0000313" key="2">
    <source>
        <dbReference type="Proteomes" id="UP000001072"/>
    </source>
</evidence>
<dbReference type="RefSeq" id="XP_007403776.1">
    <property type="nucleotide sequence ID" value="XM_007403714.1"/>
</dbReference>
<organism evidence="2">
    <name type="scientific">Melampsora larici-populina (strain 98AG31 / pathotype 3-4-7)</name>
    <name type="common">Poplar leaf rust fungus</name>
    <dbReference type="NCBI Taxonomy" id="747676"/>
    <lineage>
        <taxon>Eukaryota</taxon>
        <taxon>Fungi</taxon>
        <taxon>Dikarya</taxon>
        <taxon>Basidiomycota</taxon>
        <taxon>Pucciniomycotina</taxon>
        <taxon>Pucciniomycetes</taxon>
        <taxon>Pucciniales</taxon>
        <taxon>Melampsoraceae</taxon>
        <taxon>Melampsora</taxon>
    </lineage>
</organism>
<dbReference type="HOGENOM" id="CLU_1038572_0_0_1"/>
<dbReference type="Proteomes" id="UP000001072">
    <property type="component" value="Unassembled WGS sequence"/>
</dbReference>
<dbReference type="InParanoid" id="F4R4N2"/>
<dbReference type="OrthoDB" id="10458398at2759"/>
<name>F4R4N2_MELLP</name>
<dbReference type="AlphaFoldDB" id="F4R4N2"/>
<dbReference type="KEGG" id="mlr:MELLADRAFT_58734"/>
<accession>F4R4N2</accession>